<keyword evidence="3" id="KW-0813">Transport</keyword>
<dbReference type="EMBL" id="RBAH01000017">
    <property type="protein sequence ID" value="RKN78978.1"/>
    <property type="molecule type" value="Genomic_DNA"/>
</dbReference>
<dbReference type="PROSITE" id="PS51257">
    <property type="entry name" value="PROKAR_LIPOPROTEIN"/>
    <property type="match status" value="1"/>
</dbReference>
<evidence type="ECO:0000256" key="3">
    <source>
        <dbReference type="ARBA" id="ARBA00022448"/>
    </source>
</evidence>
<dbReference type="PANTHER" id="PTHR43649:SF31">
    <property type="entry name" value="SN-GLYCEROL-3-PHOSPHATE-BINDING PERIPLASMIC PROTEIN UGPB"/>
    <property type="match status" value="1"/>
</dbReference>
<protein>
    <submittedName>
        <fullName evidence="6">Extracellular solute-binding protein</fullName>
    </submittedName>
</protein>
<gene>
    <name evidence="6" type="ORF">D7M11_21645</name>
</gene>
<evidence type="ECO:0000256" key="1">
    <source>
        <dbReference type="ARBA" id="ARBA00004196"/>
    </source>
</evidence>
<feature type="chain" id="PRO_5038720416" evidence="5">
    <location>
        <begin position="28"/>
        <end position="444"/>
    </location>
</feature>
<dbReference type="GO" id="GO:0030313">
    <property type="term" value="C:cell envelope"/>
    <property type="evidence" value="ECO:0007669"/>
    <property type="project" value="UniProtKB-SubCell"/>
</dbReference>
<evidence type="ECO:0000256" key="4">
    <source>
        <dbReference type="ARBA" id="ARBA00022729"/>
    </source>
</evidence>
<reference evidence="6 7" key="1">
    <citation type="journal article" date="2007" name="Int. J. Syst. Evol. Microbiol.">
        <title>Paenibacillus ginsengarvi sp. nov., isolated from soil from ginseng cultivation.</title>
        <authorList>
            <person name="Yoon M.H."/>
            <person name="Ten L.N."/>
            <person name="Im W.T."/>
        </authorList>
    </citation>
    <scope>NUCLEOTIDE SEQUENCE [LARGE SCALE GENOMIC DNA]</scope>
    <source>
        <strain evidence="6 7">KCTC 13059</strain>
    </source>
</reference>
<dbReference type="AlphaFoldDB" id="A0A3B0C319"/>
<comment type="caution">
    <text evidence="6">The sequence shown here is derived from an EMBL/GenBank/DDBJ whole genome shotgun (WGS) entry which is preliminary data.</text>
</comment>
<dbReference type="InterPro" id="IPR050490">
    <property type="entry name" value="Bact_solute-bd_prot1"/>
</dbReference>
<accession>A0A3B0C319</accession>
<dbReference type="RefSeq" id="WP_120749347.1">
    <property type="nucleotide sequence ID" value="NZ_RBAH01000017.1"/>
</dbReference>
<dbReference type="OrthoDB" id="2517323at2"/>
<evidence type="ECO:0000313" key="7">
    <source>
        <dbReference type="Proteomes" id="UP000282311"/>
    </source>
</evidence>
<evidence type="ECO:0000313" key="6">
    <source>
        <dbReference type="EMBL" id="RKN78978.1"/>
    </source>
</evidence>
<feature type="signal peptide" evidence="5">
    <location>
        <begin position="1"/>
        <end position="27"/>
    </location>
</feature>
<evidence type="ECO:0000256" key="5">
    <source>
        <dbReference type="SAM" id="SignalP"/>
    </source>
</evidence>
<organism evidence="6 7">
    <name type="scientific">Paenibacillus ginsengarvi</name>
    <dbReference type="NCBI Taxonomy" id="400777"/>
    <lineage>
        <taxon>Bacteria</taxon>
        <taxon>Bacillati</taxon>
        <taxon>Bacillota</taxon>
        <taxon>Bacilli</taxon>
        <taxon>Bacillales</taxon>
        <taxon>Paenibacillaceae</taxon>
        <taxon>Paenibacillus</taxon>
    </lineage>
</organism>
<name>A0A3B0C319_9BACL</name>
<dbReference type="Pfam" id="PF13416">
    <property type="entry name" value="SBP_bac_8"/>
    <property type="match status" value="1"/>
</dbReference>
<proteinExistence type="inferred from homology"/>
<keyword evidence="4 5" id="KW-0732">Signal</keyword>
<sequence length="444" mass="49813">MRRSWKLALLSVSATILLAGCSGSGKAGDAAQTKEAAKSKEAAQEPVKLILYTYSSSLTDAEFQQYIVEPVQRKYPNISLQLINRNGDENTPEKLMASGTYPDLLLVSNIYIGMFNQLGMNMDMSELAKKNKLNVNRFDAGAMEAIKQFGTKDQLFGIPFSMNYGMTIYNKDIFNQFGVTYPKDKMTWNEMLDLGKKLTRKERDVSYIGIDPGPVDQMKEQYSLPYVDEKQEKPVLNSDGYQKLFTLLKQFYEVPGFIGDKGKYDYGRNAFMKDKTVAMMPTWGNGVVGLLEEAAQQGNQVNWDLVTQPVFADRPELGRPANMPVFMMFPKSPNKEAAFRVIDTLVSDEVQTDLNKKGRLTVLNDEAIKKQFASELKSFQGKNVQAVFKLKQAPGTVLTDYDVELKKILGEAAKDMAQTGKDVNTTLREAQNKAEKKMAELKAK</sequence>
<keyword evidence="7" id="KW-1185">Reference proteome</keyword>
<comment type="subcellular location">
    <subcellularLocation>
        <location evidence="1">Cell envelope</location>
    </subcellularLocation>
</comment>
<dbReference type="Proteomes" id="UP000282311">
    <property type="component" value="Unassembled WGS sequence"/>
</dbReference>
<evidence type="ECO:0000256" key="2">
    <source>
        <dbReference type="ARBA" id="ARBA00008520"/>
    </source>
</evidence>
<dbReference type="SUPFAM" id="SSF53850">
    <property type="entry name" value="Periplasmic binding protein-like II"/>
    <property type="match status" value="1"/>
</dbReference>
<dbReference type="Gene3D" id="3.40.190.10">
    <property type="entry name" value="Periplasmic binding protein-like II"/>
    <property type="match status" value="1"/>
</dbReference>
<dbReference type="PANTHER" id="PTHR43649">
    <property type="entry name" value="ARABINOSE-BINDING PROTEIN-RELATED"/>
    <property type="match status" value="1"/>
</dbReference>
<dbReference type="InterPro" id="IPR006059">
    <property type="entry name" value="SBP"/>
</dbReference>
<comment type="similarity">
    <text evidence="2">Belongs to the bacterial solute-binding protein 1 family.</text>
</comment>